<keyword evidence="4 6" id="KW-1133">Transmembrane helix</keyword>
<dbReference type="AlphaFoldDB" id="A0AAP2Z9J7"/>
<dbReference type="RefSeq" id="WP_342809422.1">
    <property type="nucleotide sequence ID" value="NZ_JAOPJZ010000013.1"/>
</dbReference>
<comment type="caution">
    <text evidence="7">The sequence shown here is derived from an EMBL/GenBank/DDBJ whole genome shotgun (WGS) entry which is preliminary data.</text>
</comment>
<name>A0AAP2Z9J7_9EURY</name>
<evidence type="ECO:0000256" key="5">
    <source>
        <dbReference type="ARBA" id="ARBA00023136"/>
    </source>
</evidence>
<dbReference type="EMBL" id="JAOPJZ010000013">
    <property type="protein sequence ID" value="MCU4753097.1"/>
    <property type="molecule type" value="Genomic_DNA"/>
</dbReference>
<sequence>MATQSAEDGSAGTIQLLRQNIPPRYYVGFVAFLVLAALPLGLSTVKILTMTAALYFAMFVVSWDFVSGYTGQVSFGHTLFFGVGGYTAALLNLEFGLSPVLTVIAGVLLTTVAGLMVGFPALRLHGHYLALITLLPPLVLIRFFSLYRSTFGGETGLPNPDNLIEVQGDFAATALVNYYLGLVVFAAIFLIAFVITRSDHGITYTAIQENEDAVSSVGINPAKFKLFAFVMSAALAGFAGAMFVHTPIGSASPSQLLELTVMIEILIAAILGGVGTISGAAVGAVFIYLARDYIRGIDTVVPILDMPVTRMDTFLFYVLMLGMLFFLPGGLLPKLTVFGRKIHARVTGGSPKAVTDGGYQQPAFVRQIEAYRTRILEALAALLRRDSK</sequence>
<evidence type="ECO:0000256" key="3">
    <source>
        <dbReference type="ARBA" id="ARBA00022692"/>
    </source>
</evidence>
<evidence type="ECO:0000256" key="2">
    <source>
        <dbReference type="ARBA" id="ARBA00022475"/>
    </source>
</evidence>
<dbReference type="Pfam" id="PF02653">
    <property type="entry name" value="BPD_transp_2"/>
    <property type="match status" value="1"/>
</dbReference>
<feature type="transmembrane region" description="Helical" evidence="6">
    <location>
        <begin position="265"/>
        <end position="290"/>
    </location>
</feature>
<evidence type="ECO:0000256" key="6">
    <source>
        <dbReference type="SAM" id="Phobius"/>
    </source>
</evidence>
<feature type="transmembrane region" description="Helical" evidence="6">
    <location>
        <begin position="100"/>
        <end position="122"/>
    </location>
</feature>
<feature type="transmembrane region" description="Helical" evidence="6">
    <location>
        <begin position="226"/>
        <end position="244"/>
    </location>
</feature>
<evidence type="ECO:0000313" key="8">
    <source>
        <dbReference type="Proteomes" id="UP001321047"/>
    </source>
</evidence>
<accession>A0AAP2Z9J7</accession>
<dbReference type="InterPro" id="IPR001851">
    <property type="entry name" value="ABC_transp_permease"/>
</dbReference>
<reference evidence="7 8" key="1">
    <citation type="submission" date="2022-09" db="EMBL/GenBank/DDBJ databases">
        <title>Enrichment on poylsaccharides allowed isolation of novel metabolic and taxonomic groups of Haloarchaea.</title>
        <authorList>
            <person name="Sorokin D.Y."/>
            <person name="Elcheninov A.G."/>
            <person name="Khizhniak T.V."/>
            <person name="Kolganova T.V."/>
            <person name="Kublanov I.V."/>
        </authorList>
    </citation>
    <scope>NUCLEOTIDE SEQUENCE [LARGE SCALE GENOMIC DNA]</scope>
    <source>
        <strain evidence="7 8">AArc-curdl1</strain>
    </source>
</reference>
<dbReference type="Proteomes" id="UP001321047">
    <property type="component" value="Unassembled WGS sequence"/>
</dbReference>
<feature type="transmembrane region" description="Helical" evidence="6">
    <location>
        <begin position="25"/>
        <end position="45"/>
    </location>
</feature>
<feature type="transmembrane region" description="Helical" evidence="6">
    <location>
        <begin position="52"/>
        <end position="69"/>
    </location>
</feature>
<feature type="transmembrane region" description="Helical" evidence="6">
    <location>
        <begin position="75"/>
        <end position="93"/>
    </location>
</feature>
<organism evidence="7 8">
    <name type="scientific">Natronosalvus hydrolyticus</name>
    <dbReference type="NCBI Taxonomy" id="2979988"/>
    <lineage>
        <taxon>Archaea</taxon>
        <taxon>Methanobacteriati</taxon>
        <taxon>Methanobacteriota</taxon>
        <taxon>Stenosarchaea group</taxon>
        <taxon>Halobacteria</taxon>
        <taxon>Halobacteriales</taxon>
        <taxon>Natrialbaceae</taxon>
        <taxon>Natronosalvus</taxon>
    </lineage>
</organism>
<evidence type="ECO:0000256" key="1">
    <source>
        <dbReference type="ARBA" id="ARBA00004651"/>
    </source>
</evidence>
<feature type="transmembrane region" description="Helical" evidence="6">
    <location>
        <begin position="176"/>
        <end position="195"/>
    </location>
</feature>
<dbReference type="PANTHER" id="PTHR30482">
    <property type="entry name" value="HIGH-AFFINITY BRANCHED-CHAIN AMINO ACID TRANSPORT SYSTEM PERMEASE"/>
    <property type="match status" value="1"/>
</dbReference>
<keyword evidence="2" id="KW-1003">Cell membrane</keyword>
<evidence type="ECO:0000313" key="7">
    <source>
        <dbReference type="EMBL" id="MCU4753097.1"/>
    </source>
</evidence>
<dbReference type="GO" id="GO:0005886">
    <property type="term" value="C:plasma membrane"/>
    <property type="evidence" value="ECO:0007669"/>
    <property type="project" value="UniProtKB-SubCell"/>
</dbReference>
<dbReference type="PANTHER" id="PTHR30482:SF20">
    <property type="entry name" value="HIGH-AFFINITY BRANCHED-CHAIN AMINO ACID TRANSPORT SYSTEM PERMEASE PROTEIN LIVM"/>
    <property type="match status" value="1"/>
</dbReference>
<proteinExistence type="predicted"/>
<dbReference type="InterPro" id="IPR043428">
    <property type="entry name" value="LivM-like"/>
</dbReference>
<keyword evidence="3 6" id="KW-0812">Transmembrane</keyword>
<keyword evidence="5 6" id="KW-0472">Membrane</keyword>
<protein>
    <submittedName>
        <fullName evidence="7">Branched-chain amino acid ABC transporter permease</fullName>
    </submittedName>
</protein>
<feature type="transmembrane region" description="Helical" evidence="6">
    <location>
        <begin position="128"/>
        <end position="147"/>
    </location>
</feature>
<gene>
    <name evidence="7" type="ORF">OB919_14115</name>
</gene>
<dbReference type="GO" id="GO:0015658">
    <property type="term" value="F:branched-chain amino acid transmembrane transporter activity"/>
    <property type="evidence" value="ECO:0007669"/>
    <property type="project" value="InterPro"/>
</dbReference>
<evidence type="ECO:0000256" key="4">
    <source>
        <dbReference type="ARBA" id="ARBA00022989"/>
    </source>
</evidence>
<dbReference type="CDD" id="cd06581">
    <property type="entry name" value="TM_PBP1_LivM_like"/>
    <property type="match status" value="1"/>
</dbReference>
<keyword evidence="8" id="KW-1185">Reference proteome</keyword>
<feature type="transmembrane region" description="Helical" evidence="6">
    <location>
        <begin position="314"/>
        <end position="332"/>
    </location>
</feature>
<comment type="subcellular location">
    <subcellularLocation>
        <location evidence="1">Cell membrane</location>
        <topology evidence="1">Multi-pass membrane protein</topology>
    </subcellularLocation>
</comment>